<feature type="compositionally biased region" description="Low complexity" evidence="2">
    <location>
        <begin position="105"/>
        <end position="114"/>
    </location>
</feature>
<evidence type="ECO:0000313" key="3">
    <source>
        <dbReference type="EMBL" id="JAT74893.1"/>
    </source>
</evidence>
<proteinExistence type="predicted"/>
<accession>A0A1D2A7H4</accession>
<reference evidence="3" key="1">
    <citation type="submission" date="2015-08" db="EMBL/GenBank/DDBJ databases">
        <authorList>
            <person name="Babu N.S."/>
            <person name="Beckwith C.J."/>
            <person name="Beseler K.G."/>
            <person name="Brison A."/>
            <person name="Carone J.V."/>
            <person name="Caskin T.P."/>
            <person name="Diamond M."/>
            <person name="Durham M.E."/>
            <person name="Foxe J.M."/>
            <person name="Go M."/>
            <person name="Henderson B.A."/>
            <person name="Jones I.B."/>
            <person name="McGettigan J.A."/>
            <person name="Micheletti S.J."/>
            <person name="Nasrallah M.E."/>
            <person name="Ortiz D."/>
            <person name="Piller C.R."/>
            <person name="Privatt S.R."/>
            <person name="Schneider S.L."/>
            <person name="Sharp S."/>
            <person name="Smith T.C."/>
            <person name="Stanton J.D."/>
            <person name="Ullery H.E."/>
            <person name="Wilson R.J."/>
            <person name="Serrano M.G."/>
            <person name="Buck G."/>
            <person name="Lee V."/>
            <person name="Wang Y."/>
            <person name="Carvalho R."/>
            <person name="Voegtly L."/>
            <person name="Shi R."/>
            <person name="Duckworth R."/>
            <person name="Johnson A."/>
            <person name="Loviza R."/>
            <person name="Walstead R."/>
            <person name="Shah Z."/>
            <person name="Kiflezghi M."/>
            <person name="Wade K."/>
            <person name="Ball S.L."/>
            <person name="Bradley K.W."/>
            <person name="Asai D.J."/>
            <person name="Bowman C.A."/>
            <person name="Russell D.A."/>
            <person name="Pope W.H."/>
            <person name="Jacobs-Sera D."/>
            <person name="Hendrix R.W."/>
            <person name="Hatfull G.F."/>
        </authorList>
    </citation>
    <scope>NUCLEOTIDE SEQUENCE</scope>
</reference>
<evidence type="ECO:0000256" key="2">
    <source>
        <dbReference type="SAM" id="MobiDB-lite"/>
    </source>
</evidence>
<evidence type="ECO:0000256" key="1">
    <source>
        <dbReference type="SAM" id="Coils"/>
    </source>
</evidence>
<keyword evidence="1" id="KW-0175">Coiled coil</keyword>
<organism evidence="3">
    <name type="scientific">Auxenochlorella protothecoides</name>
    <name type="common">Green microalga</name>
    <name type="synonym">Chlorella protothecoides</name>
    <dbReference type="NCBI Taxonomy" id="3075"/>
    <lineage>
        <taxon>Eukaryota</taxon>
        <taxon>Viridiplantae</taxon>
        <taxon>Chlorophyta</taxon>
        <taxon>core chlorophytes</taxon>
        <taxon>Trebouxiophyceae</taxon>
        <taxon>Chlorellales</taxon>
        <taxon>Chlorellaceae</taxon>
        <taxon>Auxenochlorella</taxon>
    </lineage>
</organism>
<protein>
    <submittedName>
        <fullName evidence="3">Uncharacterized protein</fullName>
    </submittedName>
</protein>
<feature type="region of interest" description="Disordered" evidence="2">
    <location>
        <begin position="68"/>
        <end position="124"/>
    </location>
</feature>
<dbReference type="EMBL" id="GDKF01003729">
    <property type="protein sequence ID" value="JAT74893.1"/>
    <property type="molecule type" value="Transcribed_RNA"/>
</dbReference>
<feature type="coiled-coil region" evidence="1">
    <location>
        <begin position="25"/>
        <end position="58"/>
    </location>
</feature>
<sequence length="162" mass="17884">MSTLARVVRQIWHRWRTAPAQEMEAAQLEALRQHLLMQKAQLEELQRMKDQFAEHERAQLKAMLGGMLAQQRQDHADVQATCGSHSEGPGQGTAGGTPGPENREGPSASPSGSPEPERVMDREVNALMDILGARSFTILEEADDVAMEMRQKDMDAAGEEPP</sequence>
<dbReference type="AlphaFoldDB" id="A0A1D2A7H4"/>
<name>A0A1D2A7H4_AUXPR</name>
<feature type="compositionally biased region" description="Basic and acidic residues" evidence="2">
    <location>
        <begin position="115"/>
        <end position="124"/>
    </location>
</feature>
<gene>
    <name evidence="3" type="ORF">g.22978</name>
</gene>
<feature type="compositionally biased region" description="Gly residues" evidence="2">
    <location>
        <begin position="89"/>
        <end position="98"/>
    </location>
</feature>